<dbReference type="AlphaFoldDB" id="A0A7S3LSL3"/>
<evidence type="ECO:0000256" key="1">
    <source>
        <dbReference type="SAM" id="Phobius"/>
    </source>
</evidence>
<keyword evidence="1" id="KW-1133">Transmembrane helix</keyword>
<dbReference type="EMBL" id="HBIB01037185">
    <property type="protein sequence ID" value="CAE0261966.1"/>
    <property type="molecule type" value="Transcribed_RNA"/>
</dbReference>
<feature type="transmembrane region" description="Helical" evidence="1">
    <location>
        <begin position="21"/>
        <end position="47"/>
    </location>
</feature>
<sequence length="145" mass="16117">MNGRSKSECTKVRLKQKPKCTYACLLHVELMPLIGLLCVVHLSLLAIDLQVTHVEVTVYLVAVITVSVIVTILTLLITGVAIAGSPFSSHISLSRSHLILFSRLLPPHFFQFRTIIYVIQTNTSLFACCTSQPQSKQVQAKRENK</sequence>
<gene>
    <name evidence="2" type="ORF">PBIL07802_LOCUS24259</name>
</gene>
<keyword evidence="1" id="KW-0812">Transmembrane</keyword>
<accession>A0A7S3LSL3</accession>
<reference evidence="2" key="1">
    <citation type="submission" date="2021-01" db="EMBL/GenBank/DDBJ databases">
        <authorList>
            <person name="Corre E."/>
            <person name="Pelletier E."/>
            <person name="Niang G."/>
            <person name="Scheremetjew M."/>
            <person name="Finn R."/>
            <person name="Kale V."/>
            <person name="Holt S."/>
            <person name="Cochrane G."/>
            <person name="Meng A."/>
            <person name="Brown T."/>
            <person name="Cohen L."/>
        </authorList>
    </citation>
    <scope>NUCLEOTIDE SEQUENCE</scope>
    <source>
        <strain evidence="2">NIES-2562</strain>
    </source>
</reference>
<protein>
    <submittedName>
        <fullName evidence="2">Uncharacterized protein</fullName>
    </submittedName>
</protein>
<evidence type="ECO:0000313" key="2">
    <source>
        <dbReference type="EMBL" id="CAE0261966.1"/>
    </source>
</evidence>
<organism evidence="2">
    <name type="scientific">Palpitomonas bilix</name>
    <dbReference type="NCBI Taxonomy" id="652834"/>
    <lineage>
        <taxon>Eukaryota</taxon>
        <taxon>Eukaryota incertae sedis</taxon>
    </lineage>
</organism>
<proteinExistence type="predicted"/>
<name>A0A7S3LSL3_9EUKA</name>
<feature type="transmembrane region" description="Helical" evidence="1">
    <location>
        <begin position="59"/>
        <end position="83"/>
    </location>
</feature>
<keyword evidence="1" id="KW-0472">Membrane</keyword>